<dbReference type="EMBL" id="QEXO01000001">
    <property type="protein sequence ID" value="PWE16133.1"/>
    <property type="molecule type" value="Genomic_DNA"/>
</dbReference>
<gene>
    <name evidence="6" type="ORF">DF183_05260</name>
</gene>
<evidence type="ECO:0000256" key="3">
    <source>
        <dbReference type="ARBA" id="ARBA00023125"/>
    </source>
</evidence>
<dbReference type="GO" id="GO:0043565">
    <property type="term" value="F:sequence-specific DNA binding"/>
    <property type="evidence" value="ECO:0007669"/>
    <property type="project" value="InterPro"/>
</dbReference>
<dbReference type="InterPro" id="IPR011051">
    <property type="entry name" value="RmlC_Cupin_sf"/>
</dbReference>
<evidence type="ECO:0000313" key="6">
    <source>
        <dbReference type="EMBL" id="PWE16133.1"/>
    </source>
</evidence>
<dbReference type="PANTHER" id="PTHR11019">
    <property type="entry name" value="HTH-TYPE TRANSCRIPTIONAL REGULATOR NIMR"/>
    <property type="match status" value="1"/>
</dbReference>
<reference evidence="6 7" key="1">
    <citation type="submission" date="2018-05" db="EMBL/GenBank/DDBJ databases">
        <title>Genome Sequence of an Efficient Indole-Degrading Bacterium, Alcaligenes sp.YBY.</title>
        <authorList>
            <person name="Yang B."/>
        </authorList>
    </citation>
    <scope>NUCLEOTIDE SEQUENCE [LARGE SCALE GENOMIC DNA]</scope>
    <source>
        <strain evidence="6 7">YBY</strain>
    </source>
</reference>
<dbReference type="SMART" id="SM00342">
    <property type="entry name" value="HTH_ARAC"/>
    <property type="match status" value="1"/>
</dbReference>
<evidence type="ECO:0000256" key="2">
    <source>
        <dbReference type="ARBA" id="ARBA00023015"/>
    </source>
</evidence>
<keyword evidence="1" id="KW-0678">Repressor</keyword>
<keyword evidence="4" id="KW-0804">Transcription</keyword>
<comment type="caution">
    <text evidence="6">The sequence shown here is derived from an EMBL/GenBank/DDBJ whole genome shotgun (WGS) entry which is preliminary data.</text>
</comment>
<dbReference type="InterPro" id="IPR003313">
    <property type="entry name" value="AraC-bd"/>
</dbReference>
<dbReference type="SUPFAM" id="SSF51182">
    <property type="entry name" value="RmlC-like cupins"/>
    <property type="match status" value="1"/>
</dbReference>
<dbReference type="Proteomes" id="UP000245216">
    <property type="component" value="Unassembled WGS sequence"/>
</dbReference>
<dbReference type="InterPro" id="IPR009057">
    <property type="entry name" value="Homeodomain-like_sf"/>
</dbReference>
<dbReference type="RefSeq" id="WP_109088556.1">
    <property type="nucleotide sequence ID" value="NZ_QEXO01000001.1"/>
</dbReference>
<name>A0A2U2BQ55_ALCFA</name>
<dbReference type="GO" id="GO:0003700">
    <property type="term" value="F:DNA-binding transcription factor activity"/>
    <property type="evidence" value="ECO:0007669"/>
    <property type="project" value="InterPro"/>
</dbReference>
<evidence type="ECO:0000256" key="1">
    <source>
        <dbReference type="ARBA" id="ARBA00022491"/>
    </source>
</evidence>
<dbReference type="Pfam" id="PF02311">
    <property type="entry name" value="AraC_binding"/>
    <property type="match status" value="1"/>
</dbReference>
<evidence type="ECO:0000259" key="5">
    <source>
        <dbReference type="PROSITE" id="PS01124"/>
    </source>
</evidence>
<dbReference type="FunFam" id="1.10.10.60:FF:000132">
    <property type="entry name" value="AraC family transcriptional regulator"/>
    <property type="match status" value="1"/>
</dbReference>
<protein>
    <submittedName>
        <fullName evidence="6">AraC family transcriptional regulator</fullName>
    </submittedName>
</protein>
<dbReference type="Gene3D" id="1.10.10.60">
    <property type="entry name" value="Homeodomain-like"/>
    <property type="match status" value="1"/>
</dbReference>
<reference evidence="6 7" key="2">
    <citation type="submission" date="2018-05" db="EMBL/GenBank/DDBJ databases">
        <authorList>
            <person name="Lanie J.A."/>
            <person name="Ng W.-L."/>
            <person name="Kazmierczak K.M."/>
            <person name="Andrzejewski T.M."/>
            <person name="Davidsen T.M."/>
            <person name="Wayne K.J."/>
            <person name="Tettelin H."/>
            <person name="Glass J.I."/>
            <person name="Rusch D."/>
            <person name="Podicherti R."/>
            <person name="Tsui H.-C.T."/>
            <person name="Winkler M.E."/>
        </authorList>
    </citation>
    <scope>NUCLEOTIDE SEQUENCE [LARGE SCALE GENOMIC DNA]</scope>
    <source>
        <strain evidence="6 7">YBY</strain>
    </source>
</reference>
<organism evidence="6 7">
    <name type="scientific">Alcaligenes faecalis</name>
    <dbReference type="NCBI Taxonomy" id="511"/>
    <lineage>
        <taxon>Bacteria</taxon>
        <taxon>Pseudomonadati</taxon>
        <taxon>Pseudomonadota</taxon>
        <taxon>Betaproteobacteria</taxon>
        <taxon>Burkholderiales</taxon>
        <taxon>Alcaligenaceae</taxon>
        <taxon>Alcaligenes</taxon>
    </lineage>
</organism>
<dbReference type="PROSITE" id="PS01124">
    <property type="entry name" value="HTH_ARAC_FAMILY_2"/>
    <property type="match status" value="1"/>
</dbReference>
<dbReference type="Pfam" id="PF12833">
    <property type="entry name" value="HTH_18"/>
    <property type="match status" value="1"/>
</dbReference>
<dbReference type="Gene3D" id="2.60.120.10">
    <property type="entry name" value="Jelly Rolls"/>
    <property type="match status" value="1"/>
</dbReference>
<evidence type="ECO:0000313" key="7">
    <source>
        <dbReference type="Proteomes" id="UP000245216"/>
    </source>
</evidence>
<keyword evidence="2" id="KW-0805">Transcription regulation</keyword>
<dbReference type="InterPro" id="IPR018060">
    <property type="entry name" value="HTH_AraC"/>
</dbReference>
<keyword evidence="3" id="KW-0238">DNA-binding</keyword>
<dbReference type="CDD" id="cd06124">
    <property type="entry name" value="cupin_NimR-like_N"/>
    <property type="match status" value="1"/>
</dbReference>
<sequence>MKDAIVTVQDYLDQVALPVTGLQVELSFVGDTEPHKHRKNQLLYVLKGLMSVQTEQGLWAVPPQCAIWIPAGVMHFARATQQASVANLYIEAQPPANLEACEVLFTRPLLRELILRLLPSSNPAPENELRHTRLVAVLMDELALSPKKSLHLPMPSDRRLKRLIDQLAQSPGLKLSMEQWGALVGVSTRTLGRLFLRETGMSFGRWLQHWDSSIALQKLANGTSVTMTAQDLGYESLSAFITMFRRTVGTTPARFFAQTQTLPLESKEQPCIHMDGRIEDVFSKIHVPMVDTSGQ</sequence>
<evidence type="ECO:0000256" key="4">
    <source>
        <dbReference type="ARBA" id="ARBA00023163"/>
    </source>
</evidence>
<feature type="domain" description="HTH araC/xylS-type" evidence="5">
    <location>
        <begin position="158"/>
        <end position="258"/>
    </location>
</feature>
<dbReference type="AlphaFoldDB" id="A0A2U2BQ55"/>
<proteinExistence type="predicted"/>
<dbReference type="InterPro" id="IPR014710">
    <property type="entry name" value="RmlC-like_jellyroll"/>
</dbReference>
<dbReference type="SUPFAM" id="SSF46689">
    <property type="entry name" value="Homeodomain-like"/>
    <property type="match status" value="1"/>
</dbReference>
<dbReference type="PANTHER" id="PTHR11019:SF159">
    <property type="entry name" value="TRANSCRIPTIONAL REGULATOR-RELATED"/>
    <property type="match status" value="1"/>
</dbReference>
<accession>A0A2U2BQ55</accession>